<proteinExistence type="inferred from homology"/>
<dbReference type="GO" id="GO:0005829">
    <property type="term" value="C:cytosol"/>
    <property type="evidence" value="ECO:0007669"/>
    <property type="project" value="TreeGrafter"/>
</dbReference>
<evidence type="ECO:0000259" key="2">
    <source>
        <dbReference type="Pfam" id="PF00899"/>
    </source>
</evidence>
<keyword evidence="4" id="KW-1185">Reference proteome</keyword>
<reference evidence="3 4" key="1">
    <citation type="submission" date="2015-05" db="EMBL/GenBank/DDBJ databases">
        <title>Photobacterium galathea sp. nov.</title>
        <authorList>
            <person name="Machado H."/>
            <person name="Gram L."/>
        </authorList>
    </citation>
    <scope>NUCLEOTIDE SEQUENCE [LARGE SCALE GENOMIC DNA]</scope>
    <source>
        <strain evidence="3 4">CGMCC 1.12159</strain>
    </source>
</reference>
<dbReference type="GO" id="GO:0008146">
    <property type="term" value="F:sulfotransferase activity"/>
    <property type="evidence" value="ECO:0007669"/>
    <property type="project" value="TreeGrafter"/>
</dbReference>
<evidence type="ECO:0000313" key="4">
    <source>
        <dbReference type="Proteomes" id="UP000036097"/>
    </source>
</evidence>
<dbReference type="GO" id="GO:0004792">
    <property type="term" value="F:thiosulfate-cyanide sulfurtransferase activity"/>
    <property type="evidence" value="ECO:0007669"/>
    <property type="project" value="TreeGrafter"/>
</dbReference>
<dbReference type="EMBL" id="LDOT01000005">
    <property type="protein sequence ID" value="KLV07337.1"/>
    <property type="molecule type" value="Genomic_DNA"/>
</dbReference>
<feature type="domain" description="THIF-type NAD/FAD binding fold" evidence="2">
    <location>
        <begin position="10"/>
        <end position="245"/>
    </location>
</feature>
<evidence type="ECO:0000256" key="1">
    <source>
        <dbReference type="ARBA" id="ARBA00009919"/>
    </source>
</evidence>
<dbReference type="InterPro" id="IPR000594">
    <property type="entry name" value="ThiF_NAD_FAD-bd"/>
</dbReference>
<keyword evidence="3" id="KW-0548">Nucleotidyltransferase</keyword>
<dbReference type="GO" id="GO:0016779">
    <property type="term" value="F:nucleotidyltransferase activity"/>
    <property type="evidence" value="ECO:0007669"/>
    <property type="project" value="UniProtKB-KW"/>
</dbReference>
<comment type="caution">
    <text evidence="3">The sequence shown here is derived from an EMBL/GenBank/DDBJ whole genome shotgun (WGS) entry which is preliminary data.</text>
</comment>
<evidence type="ECO:0000313" key="3">
    <source>
        <dbReference type="EMBL" id="KLV07337.1"/>
    </source>
</evidence>
<dbReference type="Pfam" id="PF00899">
    <property type="entry name" value="ThiF"/>
    <property type="match status" value="1"/>
</dbReference>
<dbReference type="PANTHER" id="PTHR10953">
    <property type="entry name" value="UBIQUITIN-ACTIVATING ENZYME E1"/>
    <property type="match status" value="1"/>
</dbReference>
<dbReference type="RefSeq" id="WP_047877679.1">
    <property type="nucleotide sequence ID" value="NZ_LDOT01000005.1"/>
</dbReference>
<comment type="similarity">
    <text evidence="1">Belongs to the HesA/MoeB/ThiF family.</text>
</comment>
<gene>
    <name evidence="3" type="ORF">ABT56_04525</name>
</gene>
<dbReference type="PATRIC" id="fig|1195763.3.peg.959"/>
<sequence length="251" mass="26626">MLDDQVFVRYSRQIMLPEIGEVGQEAIGQARVLLVGAGGLGSAAALYLAGAGVGTIVIADDDVLEGSNLQRQVLYRQHDEGLNKAGQAAAQLRSLNPHIRIRPVNARLLGERLALEVAQADVVLDCSDNLPTRYAVNHACYQAGKPLVSGAAIRWQGQLMVFGFHNGQGPCYHCLFPEPEANEPGGCSQNGIAGPVVGIIGTMQALEALKIICGAGSVGLGCLRQFDGLTMQWHTFRISHDISCPVCGQGE</sequence>
<dbReference type="PANTHER" id="PTHR10953:SF240">
    <property type="entry name" value="SULFUR CARRIER PROTEIN THIS ADENYLYLTRANSFERASE"/>
    <property type="match status" value="1"/>
</dbReference>
<dbReference type="CDD" id="cd00757">
    <property type="entry name" value="ThiF_MoeB_HesA_family"/>
    <property type="match status" value="1"/>
</dbReference>
<dbReference type="InterPro" id="IPR045886">
    <property type="entry name" value="ThiF/MoeB/HesA"/>
</dbReference>
<dbReference type="FunFam" id="3.40.50.720:FF:000080">
    <property type="entry name" value="Thiazole biosynthesis adenylyltransferase ThiF"/>
    <property type="match status" value="1"/>
</dbReference>
<dbReference type="Proteomes" id="UP000036097">
    <property type="component" value="Unassembled WGS sequence"/>
</dbReference>
<dbReference type="NCBIfam" id="NF004281">
    <property type="entry name" value="PRK05690.1"/>
    <property type="match status" value="1"/>
</dbReference>
<protein>
    <submittedName>
        <fullName evidence="3">Molybdopterin-synthase adenylyltransferase</fullName>
    </submittedName>
</protein>
<dbReference type="InterPro" id="IPR035985">
    <property type="entry name" value="Ubiquitin-activating_enz"/>
</dbReference>
<dbReference type="Gene3D" id="3.40.50.720">
    <property type="entry name" value="NAD(P)-binding Rossmann-like Domain"/>
    <property type="match status" value="1"/>
</dbReference>
<dbReference type="SUPFAM" id="SSF69572">
    <property type="entry name" value="Activating enzymes of the ubiquitin-like proteins"/>
    <property type="match status" value="1"/>
</dbReference>
<keyword evidence="3" id="KW-0808">Transferase</keyword>
<dbReference type="OrthoDB" id="9804286at2"/>
<dbReference type="STRING" id="1195763.ABT56_04525"/>
<name>A0A0J1JYK8_9GAMM</name>
<dbReference type="GO" id="GO:0008641">
    <property type="term" value="F:ubiquitin-like modifier activating enzyme activity"/>
    <property type="evidence" value="ECO:0007669"/>
    <property type="project" value="InterPro"/>
</dbReference>
<dbReference type="AlphaFoldDB" id="A0A0J1JYK8"/>
<accession>A0A0J1JYK8</accession>
<organism evidence="3 4">
    <name type="scientific">Photobacterium aquae</name>
    <dbReference type="NCBI Taxonomy" id="1195763"/>
    <lineage>
        <taxon>Bacteria</taxon>
        <taxon>Pseudomonadati</taxon>
        <taxon>Pseudomonadota</taxon>
        <taxon>Gammaproteobacteria</taxon>
        <taxon>Vibrionales</taxon>
        <taxon>Vibrionaceae</taxon>
        <taxon>Photobacterium</taxon>
    </lineage>
</organism>